<sequence>MTMHVLMEEDANYYQEYQDYQSWLSTYVEEANKAGIFAVIADEATDCCGTEIMSVSIRYIYEEIPFYFLNSPKRKEYLRKIIETHPSYAHDKLIKLCLTSYGQNRWHV</sequence>
<name>A0A915IGB7_ROMCU</name>
<organism evidence="1 2">
    <name type="scientific">Romanomermis culicivorax</name>
    <name type="common">Nematode worm</name>
    <dbReference type="NCBI Taxonomy" id="13658"/>
    <lineage>
        <taxon>Eukaryota</taxon>
        <taxon>Metazoa</taxon>
        <taxon>Ecdysozoa</taxon>
        <taxon>Nematoda</taxon>
        <taxon>Enoplea</taxon>
        <taxon>Dorylaimia</taxon>
        <taxon>Mermithida</taxon>
        <taxon>Mermithoidea</taxon>
        <taxon>Mermithidae</taxon>
        <taxon>Romanomermis</taxon>
    </lineage>
</organism>
<evidence type="ECO:0000313" key="1">
    <source>
        <dbReference type="Proteomes" id="UP000887565"/>
    </source>
</evidence>
<evidence type="ECO:0000313" key="2">
    <source>
        <dbReference type="WBParaSite" id="nRc.2.0.1.t13241-RA"/>
    </source>
</evidence>
<reference evidence="2" key="1">
    <citation type="submission" date="2022-11" db="UniProtKB">
        <authorList>
            <consortium name="WormBaseParasite"/>
        </authorList>
    </citation>
    <scope>IDENTIFICATION</scope>
</reference>
<proteinExistence type="predicted"/>
<keyword evidence="1" id="KW-1185">Reference proteome</keyword>
<dbReference type="WBParaSite" id="nRc.2.0.1.t13241-RA">
    <property type="protein sequence ID" value="nRc.2.0.1.t13241-RA"/>
    <property type="gene ID" value="nRc.2.0.1.g13241"/>
</dbReference>
<accession>A0A915IGB7</accession>
<protein>
    <submittedName>
        <fullName evidence="2">Uncharacterized protein</fullName>
    </submittedName>
</protein>
<dbReference type="AlphaFoldDB" id="A0A915IGB7"/>
<dbReference type="Proteomes" id="UP000887565">
    <property type="component" value="Unplaced"/>
</dbReference>